<feature type="region of interest" description="Disordered" evidence="5">
    <location>
        <begin position="119"/>
        <end position="147"/>
    </location>
</feature>
<comment type="subcellular location">
    <subcellularLocation>
        <location evidence="1">Nucleus</location>
    </subcellularLocation>
</comment>
<name>A0A7J7NM36_9MAGN</name>
<evidence type="ECO:0000256" key="4">
    <source>
        <dbReference type="PROSITE-ProRule" id="PRU00267"/>
    </source>
</evidence>
<dbReference type="Gene3D" id="1.10.30.10">
    <property type="entry name" value="High mobility group box domain"/>
    <property type="match status" value="1"/>
</dbReference>
<dbReference type="SUPFAM" id="SSF47095">
    <property type="entry name" value="HMG-box"/>
    <property type="match status" value="1"/>
</dbReference>
<evidence type="ECO:0000256" key="5">
    <source>
        <dbReference type="SAM" id="MobiDB-lite"/>
    </source>
</evidence>
<keyword evidence="8" id="KW-1185">Reference proteome</keyword>
<dbReference type="GO" id="GO:0003677">
    <property type="term" value="F:DNA binding"/>
    <property type="evidence" value="ECO:0007669"/>
    <property type="project" value="UniProtKB-UniRule"/>
</dbReference>
<comment type="caution">
    <text evidence="7">The sequence shown here is derived from an EMBL/GenBank/DDBJ whole genome shotgun (WGS) entry which is preliminary data.</text>
</comment>
<dbReference type="OrthoDB" id="1919336at2759"/>
<dbReference type="SMART" id="SM00398">
    <property type="entry name" value="HMG"/>
    <property type="match status" value="1"/>
</dbReference>
<dbReference type="PROSITE" id="PS50118">
    <property type="entry name" value="HMG_BOX_2"/>
    <property type="match status" value="1"/>
</dbReference>
<dbReference type="InterPro" id="IPR009071">
    <property type="entry name" value="HMG_box_dom"/>
</dbReference>
<evidence type="ECO:0000256" key="2">
    <source>
        <dbReference type="ARBA" id="ARBA00023125"/>
    </source>
</evidence>
<gene>
    <name evidence="7" type="ORF">GIB67_011397</name>
</gene>
<evidence type="ECO:0000256" key="3">
    <source>
        <dbReference type="ARBA" id="ARBA00023242"/>
    </source>
</evidence>
<evidence type="ECO:0000313" key="8">
    <source>
        <dbReference type="Proteomes" id="UP000541444"/>
    </source>
</evidence>
<evidence type="ECO:0000313" key="7">
    <source>
        <dbReference type="EMBL" id="KAF6168012.1"/>
    </source>
</evidence>
<dbReference type="GO" id="GO:0005634">
    <property type="term" value="C:nucleus"/>
    <property type="evidence" value="ECO:0007669"/>
    <property type="project" value="UniProtKB-SubCell"/>
</dbReference>
<feature type="region of interest" description="Disordered" evidence="5">
    <location>
        <begin position="1"/>
        <end position="43"/>
    </location>
</feature>
<dbReference type="Pfam" id="PF00505">
    <property type="entry name" value="HMG_box"/>
    <property type="match status" value="1"/>
</dbReference>
<dbReference type="AlphaFoldDB" id="A0A7J7NM36"/>
<dbReference type="InterPro" id="IPR031061">
    <property type="entry name" value="HMGB_plant"/>
</dbReference>
<dbReference type="PANTHER" id="PTHR46261:SF32">
    <property type="entry name" value="HIGH MOBILITY GROUP B PROTEIN 3-LIKE"/>
    <property type="match status" value="1"/>
</dbReference>
<feature type="domain" description="HMG box" evidence="6">
    <location>
        <begin position="42"/>
        <end position="111"/>
    </location>
</feature>
<accession>A0A7J7NM36</accession>
<dbReference type="PANTHER" id="PTHR46261">
    <property type="entry name" value="HIGH MOBILITY GROUP B PROTEIN 4-RELATED"/>
    <property type="match status" value="1"/>
</dbReference>
<reference evidence="7 8" key="1">
    <citation type="journal article" date="2020" name="IScience">
        <title>Genome Sequencing of the Endangered Kingdonia uniflora (Circaeasteraceae, Ranunculales) Reveals Potential Mechanisms of Evolutionary Specialization.</title>
        <authorList>
            <person name="Sun Y."/>
            <person name="Deng T."/>
            <person name="Zhang A."/>
            <person name="Moore M.J."/>
            <person name="Landis J.B."/>
            <person name="Lin N."/>
            <person name="Zhang H."/>
            <person name="Zhang X."/>
            <person name="Huang J."/>
            <person name="Zhang X."/>
            <person name="Sun H."/>
            <person name="Wang H."/>
        </authorList>
    </citation>
    <scope>NUCLEOTIDE SEQUENCE [LARGE SCALE GENOMIC DNA]</scope>
    <source>
        <strain evidence="7">TB1705</strain>
        <tissue evidence="7">Leaf</tissue>
    </source>
</reference>
<feature type="DNA-binding region" description="HMG box" evidence="4">
    <location>
        <begin position="42"/>
        <end position="111"/>
    </location>
</feature>
<organism evidence="7 8">
    <name type="scientific">Kingdonia uniflora</name>
    <dbReference type="NCBI Taxonomy" id="39325"/>
    <lineage>
        <taxon>Eukaryota</taxon>
        <taxon>Viridiplantae</taxon>
        <taxon>Streptophyta</taxon>
        <taxon>Embryophyta</taxon>
        <taxon>Tracheophyta</taxon>
        <taxon>Spermatophyta</taxon>
        <taxon>Magnoliopsida</taxon>
        <taxon>Ranunculales</taxon>
        <taxon>Circaeasteraceae</taxon>
        <taxon>Kingdonia</taxon>
    </lineage>
</organism>
<evidence type="ECO:0000256" key="1">
    <source>
        <dbReference type="ARBA" id="ARBA00004123"/>
    </source>
</evidence>
<keyword evidence="3 4" id="KW-0539">Nucleus</keyword>
<dbReference type="Proteomes" id="UP000541444">
    <property type="component" value="Unassembled WGS sequence"/>
</dbReference>
<protein>
    <recommendedName>
        <fullName evidence="6">HMG box domain-containing protein</fullName>
    </recommendedName>
</protein>
<keyword evidence="2 4" id="KW-0238">DNA-binding</keyword>
<sequence>MRGPRNAIVASKKPLGDVLKPPNRNTDTSLKEKATKKNSGAPKRPVGAFFVFMEEFRKSFKENFPENKSIAVVGKAGGEKWKSLNDSEKAPYLAKAAVRKSEYKKALINFQNKLNGTVVEDTAAEDTGNSSSEVHDGEGEVEQELSS</sequence>
<evidence type="ECO:0000259" key="6">
    <source>
        <dbReference type="PROSITE" id="PS50118"/>
    </source>
</evidence>
<dbReference type="EMBL" id="JACGCM010000704">
    <property type="protein sequence ID" value="KAF6168012.1"/>
    <property type="molecule type" value="Genomic_DNA"/>
</dbReference>
<dbReference type="InterPro" id="IPR036910">
    <property type="entry name" value="HMG_box_dom_sf"/>
</dbReference>
<proteinExistence type="predicted"/>
<dbReference type="CDD" id="cd22005">
    <property type="entry name" value="HMG-box_AtHMGB1-like"/>
    <property type="match status" value="1"/>
</dbReference>